<reference evidence="5 6" key="1">
    <citation type="submission" date="2019-10" db="EMBL/GenBank/DDBJ databases">
        <title>Streptomyces tenebrisbrunneis sp.nov., an endogenous actinomycete isolated from of Lycium ruthenicum.</title>
        <authorList>
            <person name="Ma L."/>
        </authorList>
    </citation>
    <scope>NUCLEOTIDE SEQUENCE [LARGE SCALE GENOMIC DNA]</scope>
    <source>
        <strain evidence="5 6">TRM 66187</strain>
    </source>
</reference>
<dbReference type="PROSITE" id="PS00211">
    <property type="entry name" value="ABC_TRANSPORTER_1"/>
    <property type="match status" value="1"/>
</dbReference>
<dbReference type="InterPro" id="IPR003439">
    <property type="entry name" value="ABC_transporter-like_ATP-bd"/>
</dbReference>
<feature type="compositionally biased region" description="Basic and acidic residues" evidence="3">
    <location>
        <begin position="354"/>
        <end position="372"/>
    </location>
</feature>
<name>A0ABQ7FIS0_9ACTN</name>
<evidence type="ECO:0000259" key="4">
    <source>
        <dbReference type="PROSITE" id="PS50893"/>
    </source>
</evidence>
<keyword evidence="1" id="KW-0547">Nucleotide-binding</keyword>
<dbReference type="SMART" id="SM00382">
    <property type="entry name" value="AAA"/>
    <property type="match status" value="2"/>
</dbReference>
<dbReference type="RefSeq" id="WP_156206895.1">
    <property type="nucleotide sequence ID" value="NZ_WHPN01000331.1"/>
</dbReference>
<comment type="caution">
    <text evidence="5">The sequence shown here is derived from an EMBL/GenBank/DDBJ whole genome shotgun (WGS) entry which is preliminary data.</text>
</comment>
<dbReference type="GO" id="GO:0005524">
    <property type="term" value="F:ATP binding"/>
    <property type="evidence" value="ECO:0007669"/>
    <property type="project" value="UniProtKB-KW"/>
</dbReference>
<dbReference type="PANTHER" id="PTHR42855">
    <property type="entry name" value="ABC TRANSPORTER ATP-BINDING SUBUNIT"/>
    <property type="match status" value="1"/>
</dbReference>
<organism evidence="5 6">
    <name type="scientific">Streptomyces lycii</name>
    <dbReference type="NCBI Taxonomy" id="2654337"/>
    <lineage>
        <taxon>Bacteria</taxon>
        <taxon>Bacillati</taxon>
        <taxon>Actinomycetota</taxon>
        <taxon>Actinomycetes</taxon>
        <taxon>Kitasatosporales</taxon>
        <taxon>Streptomycetaceae</taxon>
        <taxon>Streptomyces</taxon>
    </lineage>
</organism>
<accession>A0ABQ7FIS0</accession>
<dbReference type="EMBL" id="WHPN01000331">
    <property type="protein sequence ID" value="KAF4407137.1"/>
    <property type="molecule type" value="Genomic_DNA"/>
</dbReference>
<dbReference type="InterPro" id="IPR027417">
    <property type="entry name" value="P-loop_NTPase"/>
</dbReference>
<evidence type="ECO:0000313" key="5">
    <source>
        <dbReference type="EMBL" id="KAF4407137.1"/>
    </source>
</evidence>
<evidence type="ECO:0000313" key="6">
    <source>
        <dbReference type="Proteomes" id="UP000621266"/>
    </source>
</evidence>
<dbReference type="PROSITE" id="PS50893">
    <property type="entry name" value="ABC_TRANSPORTER_2"/>
    <property type="match status" value="2"/>
</dbReference>
<dbReference type="CDD" id="cd03221">
    <property type="entry name" value="ABCF_EF-3"/>
    <property type="match status" value="2"/>
</dbReference>
<evidence type="ECO:0000256" key="3">
    <source>
        <dbReference type="SAM" id="MobiDB-lite"/>
    </source>
</evidence>
<feature type="region of interest" description="Disordered" evidence="3">
    <location>
        <begin position="345"/>
        <end position="391"/>
    </location>
</feature>
<dbReference type="InterPro" id="IPR051309">
    <property type="entry name" value="ABCF_ATPase"/>
</dbReference>
<dbReference type="Gene3D" id="3.40.50.300">
    <property type="entry name" value="P-loop containing nucleotide triphosphate hydrolases"/>
    <property type="match status" value="2"/>
</dbReference>
<feature type="domain" description="ABC transporter" evidence="4">
    <location>
        <begin position="5"/>
        <end position="273"/>
    </location>
</feature>
<keyword evidence="2 5" id="KW-0067">ATP-binding</keyword>
<dbReference type="SUPFAM" id="SSF52540">
    <property type="entry name" value="P-loop containing nucleoside triphosphate hydrolases"/>
    <property type="match status" value="2"/>
</dbReference>
<sequence length="590" mass="63600">MSTQITARAVTKAYRGRLVLDSVNCTLAAGERTGIVGENGSGKSTLLRLLARREQPDDGEIVVRAEGGVGHFSQEGRLPPRLTVQDVVEHALRELRAVEARLRGLEAAMSDGDESALAEYGELLTVFELRGGYDADARVERALAGLGLARLPRDRTVGSLSGGEQVRLRLASVLTAAPEVLLLDEPTNHLDDEALDWLENHLRTRRGTTVAVSHDRVFLERTATSLLEVDADRHRVVRYGNGYPGYLEGKALARRRWAQAYERWRTETEEVREAIGTTARRVAPGRAMRDRNKMAYGRAGDRVQQSVAARVRAAEERLRRLLAEPVPPPPEPLRFRPVLRDVEEAGRTGASEGASEKRTGASDGASEKRNGASEKPGGDGAAGRPPQPNEPVLEAVGVAVHGRLAPTDLTVAAGERILVTGPNGAGKSTLLRVLAGELAPDAGHVTRRGRIGHLPQEPGPGRPGQTLLGAFAHGRPGTLEEHVERLLALGLFAPERLDVPVRGLSTGQRQRLALARLVTEPADVLLLDEPTNHLSPDLVEELEAALDTFDGALVVVSHDRRLRRRWRGGHLAPAGQPDPDGRPAPAGSDG</sequence>
<feature type="domain" description="ABC transporter" evidence="4">
    <location>
        <begin position="387"/>
        <end position="590"/>
    </location>
</feature>
<gene>
    <name evidence="5" type="ORF">GCU69_21355</name>
</gene>
<proteinExistence type="predicted"/>
<evidence type="ECO:0000256" key="1">
    <source>
        <dbReference type="ARBA" id="ARBA00022741"/>
    </source>
</evidence>
<keyword evidence="6" id="KW-1185">Reference proteome</keyword>
<evidence type="ECO:0000256" key="2">
    <source>
        <dbReference type="ARBA" id="ARBA00022840"/>
    </source>
</evidence>
<dbReference type="PANTHER" id="PTHR42855:SF2">
    <property type="entry name" value="DRUG RESISTANCE ABC TRANSPORTER,ATP-BINDING PROTEIN"/>
    <property type="match status" value="1"/>
</dbReference>
<feature type="region of interest" description="Disordered" evidence="3">
    <location>
        <begin position="567"/>
        <end position="590"/>
    </location>
</feature>
<protein>
    <submittedName>
        <fullName evidence="5">ABC-F family ATP-binding cassette domain-containing protein</fullName>
    </submittedName>
</protein>
<dbReference type="InterPro" id="IPR003593">
    <property type="entry name" value="AAA+_ATPase"/>
</dbReference>
<dbReference type="InterPro" id="IPR017871">
    <property type="entry name" value="ABC_transporter-like_CS"/>
</dbReference>
<dbReference type="Proteomes" id="UP000621266">
    <property type="component" value="Unassembled WGS sequence"/>
</dbReference>
<dbReference type="Pfam" id="PF00005">
    <property type="entry name" value="ABC_tran"/>
    <property type="match status" value="2"/>
</dbReference>